<keyword evidence="2" id="KW-0815">Transposition</keyword>
<evidence type="ECO:0000313" key="7">
    <source>
        <dbReference type="EMBL" id="AGG89158.1"/>
    </source>
</evidence>
<gene>
    <name evidence="7" type="ORF">R2APBS1_2035</name>
</gene>
<dbReference type="Proteomes" id="UP000011859">
    <property type="component" value="Chromosome"/>
</dbReference>
<dbReference type="HOGENOM" id="CLU_009098_0_0_6"/>
<dbReference type="KEGG" id="rhd:R2APBS1_2035"/>
<dbReference type="EMBL" id="CP003470">
    <property type="protein sequence ID" value="AGG89158.1"/>
    <property type="molecule type" value="Genomic_DNA"/>
</dbReference>
<name>M4NHM6_9GAMM</name>
<dbReference type="STRING" id="666685.R2APBS1_2035"/>
<evidence type="ECO:0000259" key="6">
    <source>
        <dbReference type="Pfam" id="PF13700"/>
    </source>
</evidence>
<keyword evidence="8" id="KW-1185">Reference proteome</keyword>
<evidence type="ECO:0000259" key="5">
    <source>
        <dbReference type="Pfam" id="PF01526"/>
    </source>
</evidence>
<organism evidence="7 8">
    <name type="scientific">Rhodanobacter denitrificans</name>
    <dbReference type="NCBI Taxonomy" id="666685"/>
    <lineage>
        <taxon>Bacteria</taxon>
        <taxon>Pseudomonadati</taxon>
        <taxon>Pseudomonadota</taxon>
        <taxon>Gammaproteobacteria</taxon>
        <taxon>Lysobacterales</taxon>
        <taxon>Rhodanobacteraceae</taxon>
        <taxon>Rhodanobacter</taxon>
    </lineage>
</organism>
<sequence length="1034" mass="118548">MTSASDSHRLNILTSEEVEDLYGLPKFTDDDRNLYFDLSPAEKAAVDARTPAVGLYLALELGYFKAKRQFFTFEQGAVANDLCYLLGQYFPGQTVESIKAPSRPTRGAIQQTVLDLFGYRVCDNVAKTELEQKAQRIATLSTQPLYIRRESLQHLSNERIVALQYTTMQDMVGRVVTHERHRVTRLLEQAMTPAVERSLDDLLRADEQMYRISALKREPKDFSYKELKREVERRKFFQPLHEFAQSFLVAAGLSNESGKYYASLVKFYTVYKLQRMPKGTTRLYLLCFAFHRFRQINDNLIEAFIHLVDQYEKQSKHAAEAAMQQTLVDASEHLQAAGEVLRLFIDKSIAVDSPFATVQKKAFELLKPERFAAVADYLRNVAFDKTAFQWSYYTTTLSHRFKRNLRHMFCELDFAGRVEDAPLLDAVTFLQELLRAGKSPRQTQPSLFPTAMIPKSLQRHLFAETDEAGDAKDQGKRLEVDRYEFLVYRLLRNALEAGDLFVKDSNEFRRFEDDLISDMRWEQRETVLQEIGVPLLMAPIEDTLSTFREALETRFAQVNQRIIDSANKHIKVTGRAEKRRWKLIYPTPEEPVSGSFYSQLPGTGIADLLRFVAGATGFLGAFTHVLDRYVKHAPDAREILACVVALGTNMGLWKMAEVSGLSFSSLQGTARNYLRLETLRAANDAITNAIATLPAFHLYDIRDEMHSSSDGQRIETQIDTINARYSPKYFGLQKGVSAYTLVANHVPINARIIGTHEHESHYVFDLLYNNTSDIKPERHSTDTHGTNQVNFWILRTFGYGFAPRYRDLHKKMQTLVAFEHPSHYADMFIKPARKVYDELIVKEWPNIQRIMASLAQKDVTQATIVRKLSSYARQNQTKKALWELDNICRTLYILDFIDDVDLRQSVQKALNRGEAYHRFRKAVAYVNGGKFRVHTEAEQQIWNECSRLIANAIIFYNTALLSKVYAQKVAAGDQEAIAILRGISPVAWQHINLFGTFEFNETTTKVDIDALAARYADPDYWSKALKEMQEVPLG</sequence>
<proteinExistence type="inferred from homology"/>
<feature type="domain" description="DUF4158" evidence="6">
    <location>
        <begin position="12"/>
        <end position="175"/>
    </location>
</feature>
<dbReference type="Pfam" id="PF13700">
    <property type="entry name" value="DUF4158"/>
    <property type="match status" value="1"/>
</dbReference>
<evidence type="ECO:0000256" key="1">
    <source>
        <dbReference type="ARBA" id="ARBA00009402"/>
    </source>
</evidence>
<keyword evidence="4" id="KW-0233">DNA recombination</keyword>
<dbReference type="InterPro" id="IPR002513">
    <property type="entry name" value="Tn3_Tnp_DDE_dom"/>
</dbReference>
<feature type="domain" description="Tn3 transposase DDE" evidence="5">
    <location>
        <begin position="607"/>
        <end position="997"/>
    </location>
</feature>
<reference evidence="7 8" key="1">
    <citation type="submission" date="2012-04" db="EMBL/GenBank/DDBJ databases">
        <title>Complete genome of Rhodanobacter sp. 2APBS1.</title>
        <authorList>
            <consortium name="US DOE Joint Genome Institute"/>
            <person name="Huntemann M."/>
            <person name="Wei C.-L."/>
            <person name="Han J."/>
            <person name="Detter J.C."/>
            <person name="Han C."/>
            <person name="Tapia R."/>
            <person name="Munk A.C.C."/>
            <person name="Chen A."/>
            <person name="Krypides N."/>
            <person name="Mavromatis K."/>
            <person name="Markowitz V."/>
            <person name="Szeto E."/>
            <person name="Ivanova N."/>
            <person name="Mikhailova N."/>
            <person name="Ovchinnikova G."/>
            <person name="Pagani I."/>
            <person name="Pati A."/>
            <person name="Goodwin L."/>
            <person name="Peters L."/>
            <person name="Pitluck S."/>
            <person name="Woyke T."/>
            <person name="Prakash O."/>
            <person name="Elkins J."/>
            <person name="Brown S."/>
            <person name="Palumbo A."/>
            <person name="Hemme C."/>
            <person name="Zhou J."/>
            <person name="Watson D."/>
            <person name="Jardine P."/>
            <person name="Kostka J."/>
            <person name="Green S."/>
        </authorList>
    </citation>
    <scope>NUCLEOTIDE SEQUENCE [LARGE SCALE GENOMIC DNA]</scope>
    <source>
        <strain evidence="7 8">2APBS1</strain>
    </source>
</reference>
<dbReference type="GO" id="GO:0006313">
    <property type="term" value="P:DNA transposition"/>
    <property type="evidence" value="ECO:0007669"/>
    <property type="project" value="InterPro"/>
</dbReference>
<dbReference type="AlphaFoldDB" id="M4NHM6"/>
<comment type="similarity">
    <text evidence="1">Belongs to the transposase 7 family.</text>
</comment>
<dbReference type="OrthoDB" id="5292689at2"/>
<evidence type="ECO:0000256" key="4">
    <source>
        <dbReference type="ARBA" id="ARBA00023172"/>
    </source>
</evidence>
<dbReference type="GO" id="GO:0004803">
    <property type="term" value="F:transposase activity"/>
    <property type="evidence" value="ECO:0007669"/>
    <property type="project" value="InterPro"/>
</dbReference>
<keyword evidence="3" id="KW-0238">DNA-binding</keyword>
<evidence type="ECO:0000256" key="3">
    <source>
        <dbReference type="ARBA" id="ARBA00023125"/>
    </source>
</evidence>
<evidence type="ECO:0000256" key="2">
    <source>
        <dbReference type="ARBA" id="ARBA00022578"/>
    </source>
</evidence>
<dbReference type="RefSeq" id="WP_015447883.1">
    <property type="nucleotide sequence ID" value="NC_020541.1"/>
</dbReference>
<dbReference type="eggNOG" id="COG4644">
    <property type="taxonomic scope" value="Bacteria"/>
</dbReference>
<evidence type="ECO:0000313" key="8">
    <source>
        <dbReference type="Proteomes" id="UP000011859"/>
    </source>
</evidence>
<protein>
    <submittedName>
        <fullName evidence="7">Transposase, TnpA family</fullName>
    </submittedName>
</protein>
<dbReference type="GO" id="GO:0003677">
    <property type="term" value="F:DNA binding"/>
    <property type="evidence" value="ECO:0007669"/>
    <property type="project" value="UniProtKB-KW"/>
</dbReference>
<dbReference type="InterPro" id="IPR047653">
    <property type="entry name" value="Tn3-like_transpos"/>
</dbReference>
<dbReference type="NCBIfam" id="NF033527">
    <property type="entry name" value="transpos_Tn3"/>
    <property type="match status" value="1"/>
</dbReference>
<dbReference type="InterPro" id="IPR025296">
    <property type="entry name" value="DUF4158"/>
</dbReference>
<dbReference type="Pfam" id="PF01526">
    <property type="entry name" value="DDE_Tnp_Tn3"/>
    <property type="match status" value="1"/>
</dbReference>
<accession>M4NHM6</accession>